<keyword evidence="1" id="KW-0808">Transferase</keyword>
<reference evidence="1" key="1">
    <citation type="submission" date="2014-04" db="EMBL/GenBank/DDBJ databases">
        <authorList>
            <person name="Harrison E."/>
        </authorList>
    </citation>
    <scope>NUCLEOTIDE SEQUENCE</scope>
    <source>
        <strain evidence="1">708</strain>
    </source>
</reference>
<organism evidence="1">
    <name type="scientific">Klebsiella sp. 708</name>
    <dbReference type="NCBI Taxonomy" id="97470"/>
    <lineage>
        <taxon>Bacteria</taxon>
        <taxon>Pseudomonadati</taxon>
        <taxon>Pseudomonadota</taxon>
        <taxon>Gammaproteobacteria</taxon>
        <taxon>Enterobacterales</taxon>
        <taxon>Enterobacteriaceae</taxon>
        <taxon>Klebsiella/Raoultella group</taxon>
        <taxon>Klebsiella</taxon>
    </lineage>
</organism>
<dbReference type="Gene3D" id="3.90.550.10">
    <property type="entry name" value="Spore Coat Polysaccharide Biosynthesis Protein SpsA, Chain A"/>
    <property type="match status" value="1"/>
</dbReference>
<dbReference type="SUPFAM" id="SSF53448">
    <property type="entry name" value="Nucleotide-diphospho-sugar transferases"/>
    <property type="match status" value="1"/>
</dbReference>
<dbReference type="AlphaFoldDB" id="A0A0P0YT06"/>
<name>A0A0P0YT06_9ENTR</name>
<dbReference type="InterPro" id="IPR029044">
    <property type="entry name" value="Nucleotide-diphossugar_trans"/>
</dbReference>
<dbReference type="GO" id="GO:0016740">
    <property type="term" value="F:transferase activity"/>
    <property type="evidence" value="ECO:0007669"/>
    <property type="project" value="UniProtKB-KW"/>
</dbReference>
<accession>A0A0P0YT06</accession>
<proteinExistence type="predicted"/>
<protein>
    <submittedName>
        <fullName evidence="1">Glycosyl transferase</fullName>
    </submittedName>
</protein>
<dbReference type="EMBL" id="AB924611">
    <property type="protein sequence ID" value="BAT24412.1"/>
    <property type="molecule type" value="Genomic_DNA"/>
</dbReference>
<evidence type="ECO:0000313" key="1">
    <source>
        <dbReference type="EMBL" id="BAT24412.1"/>
    </source>
</evidence>
<reference evidence="1" key="2">
    <citation type="journal article" date="2015" name="Sci. Rep.">
        <title>Genetic analysis of capsular polysaccharide synthesis gene clusters in 79 capsular types of Klebsiella spp.</title>
        <authorList>
            <person name="Pan Y.J."/>
            <person name="Lin T.L."/>
            <person name="Chen C.T."/>
            <person name="Chen Y.Y."/>
            <person name="Hsieh P.F."/>
            <person name="Hsu C.R."/>
            <person name="Wu M.C."/>
            <person name="Wang J.T."/>
        </authorList>
    </citation>
    <scope>NUCLEOTIDE SEQUENCE</scope>
    <source>
        <strain evidence="1">708</strain>
    </source>
</reference>
<gene>
    <name evidence="1" type="primary">wcuS</name>
</gene>
<sequence length="295" mass="33894">MILPQFYSFSMLEDFMNIKIAIIVVVYNKCLEQSITVNTLLSTGLSDVTVIIHNNGPKDIDLPGEIFQECCKKNIKIKLNNCISNKPLSIVYNDFIDQHDDFDRLIILDDDSAITESFINSIYDDDCDLQLPLIISREDGKVYYPMENGRVVSGKNVLNPKVTHSIGSGLIIHKRVVSVFKENELQLFDEHYALYGVDVSFFRRIWVLSNKGVVFKLKSTSHIIHSLSRTEDVESSFRRTERLIDFAVTVRRYNSFRSKMSFCKKTLISLLSLKFGDIAVMYDAYIHGSHPRCRK</sequence>